<name>A0A2U3E5A0_PURLI</name>
<sequence>MKLDEQRDNKRRLASVEAGTNAWLLPRAVGADNSLFQSAIISAPYRSIRTSHPKSAPLKTPNLLRSSKLHSELPAAARGPGQPGLRASCTAFAGASTRRAGRWTVGPRHQTLSDARIASRIHPRHRFPGIHPGHPGRPLLERRPARGTRYSTAHLRSTWQQCRVPAQQLTSVRDDAMHPAYCRLREYMDNTGGAKGTHFVHTVLYSTVLHSTITLHSLTAHSTSSPRASRTGLRWRGDSAPDEPTAVTADVVPGPTQLFHLVA</sequence>
<protein>
    <submittedName>
        <fullName evidence="2">Uncharacterized protein</fullName>
    </submittedName>
</protein>
<feature type="region of interest" description="Disordered" evidence="1">
    <location>
        <begin position="220"/>
        <end position="246"/>
    </location>
</feature>
<dbReference type="Proteomes" id="UP000245956">
    <property type="component" value="Unassembled WGS sequence"/>
</dbReference>
<accession>A0A2U3E5A0</accession>
<reference evidence="2 3" key="1">
    <citation type="journal article" date="2016" name="Front. Microbiol.">
        <title>Genome and transcriptome sequences reveal the specific parasitism of the nematophagous Purpureocillium lilacinum 36-1.</title>
        <authorList>
            <person name="Xie J."/>
            <person name="Li S."/>
            <person name="Mo C."/>
            <person name="Xiao X."/>
            <person name="Peng D."/>
            <person name="Wang G."/>
            <person name="Xiao Y."/>
        </authorList>
    </citation>
    <scope>NUCLEOTIDE SEQUENCE [LARGE SCALE GENOMIC DNA]</scope>
    <source>
        <strain evidence="2 3">36-1</strain>
    </source>
</reference>
<dbReference type="AlphaFoldDB" id="A0A2U3E5A0"/>
<organism evidence="2 3">
    <name type="scientific">Purpureocillium lilacinum</name>
    <name type="common">Paecilomyces lilacinus</name>
    <dbReference type="NCBI Taxonomy" id="33203"/>
    <lineage>
        <taxon>Eukaryota</taxon>
        <taxon>Fungi</taxon>
        <taxon>Dikarya</taxon>
        <taxon>Ascomycota</taxon>
        <taxon>Pezizomycotina</taxon>
        <taxon>Sordariomycetes</taxon>
        <taxon>Hypocreomycetidae</taxon>
        <taxon>Hypocreales</taxon>
        <taxon>Ophiocordycipitaceae</taxon>
        <taxon>Purpureocillium</taxon>
    </lineage>
</organism>
<evidence type="ECO:0000313" key="3">
    <source>
        <dbReference type="Proteomes" id="UP000245956"/>
    </source>
</evidence>
<evidence type="ECO:0000313" key="2">
    <source>
        <dbReference type="EMBL" id="PWI69654.1"/>
    </source>
</evidence>
<comment type="caution">
    <text evidence="2">The sequence shown here is derived from an EMBL/GenBank/DDBJ whole genome shotgun (WGS) entry which is preliminary data.</text>
</comment>
<evidence type="ECO:0000256" key="1">
    <source>
        <dbReference type="SAM" id="MobiDB-lite"/>
    </source>
</evidence>
<gene>
    <name evidence="2" type="ORF">PCL_00566</name>
</gene>
<dbReference type="EMBL" id="LCWV01000011">
    <property type="protein sequence ID" value="PWI69654.1"/>
    <property type="molecule type" value="Genomic_DNA"/>
</dbReference>
<proteinExistence type="predicted"/>